<proteinExistence type="inferred from homology"/>
<dbReference type="SUPFAM" id="SSF50447">
    <property type="entry name" value="Translation proteins"/>
    <property type="match status" value="1"/>
</dbReference>
<protein>
    <recommendedName>
        <fullName evidence="6">50S ribosomal protein L3</fullName>
    </recommendedName>
</protein>
<dbReference type="GO" id="GO:0006412">
    <property type="term" value="P:translation"/>
    <property type="evidence" value="ECO:0007669"/>
    <property type="project" value="UniProtKB-UniRule"/>
</dbReference>
<dbReference type="InterPro" id="IPR000597">
    <property type="entry name" value="Ribosomal_uL3"/>
</dbReference>
<dbReference type="Gene3D" id="3.30.160.810">
    <property type="match status" value="1"/>
</dbReference>
<evidence type="ECO:0000313" key="9">
    <source>
        <dbReference type="Proteomes" id="UP000318711"/>
    </source>
</evidence>
<evidence type="ECO:0000256" key="7">
    <source>
        <dbReference type="SAM" id="MobiDB-lite"/>
    </source>
</evidence>
<keyword evidence="5" id="KW-0687">Ribonucleoprotein</keyword>
<keyword evidence="2" id="KW-0699">rRNA-binding</keyword>
<name>A0A554LWW1_9BACT</name>
<evidence type="ECO:0000256" key="4">
    <source>
        <dbReference type="ARBA" id="ARBA00022980"/>
    </source>
</evidence>
<gene>
    <name evidence="8" type="ORF">CEN88_59</name>
</gene>
<evidence type="ECO:0000256" key="6">
    <source>
        <dbReference type="NCBIfam" id="TIGR03625"/>
    </source>
</evidence>
<dbReference type="Proteomes" id="UP000318711">
    <property type="component" value="Unassembled WGS sequence"/>
</dbReference>
<comment type="caution">
    <text evidence="8">The sequence shown here is derived from an EMBL/GenBank/DDBJ whole genome shotgun (WGS) entry which is preliminary data.</text>
</comment>
<feature type="region of interest" description="Disordered" evidence="7">
    <location>
        <begin position="119"/>
        <end position="139"/>
    </location>
</feature>
<dbReference type="AlphaFoldDB" id="A0A554LWW1"/>
<dbReference type="EMBL" id="VMGL01000005">
    <property type="protein sequence ID" value="TSC97351.1"/>
    <property type="molecule type" value="Genomic_DNA"/>
</dbReference>
<evidence type="ECO:0000256" key="3">
    <source>
        <dbReference type="ARBA" id="ARBA00022884"/>
    </source>
</evidence>
<dbReference type="NCBIfam" id="TIGR03625">
    <property type="entry name" value="L3_bact"/>
    <property type="match status" value="1"/>
</dbReference>
<dbReference type="PANTHER" id="PTHR11229">
    <property type="entry name" value="50S RIBOSOMAL PROTEIN L3"/>
    <property type="match status" value="1"/>
</dbReference>
<dbReference type="GO" id="GO:0022625">
    <property type="term" value="C:cytosolic large ribosomal subunit"/>
    <property type="evidence" value="ECO:0007669"/>
    <property type="project" value="TreeGrafter"/>
</dbReference>
<dbReference type="GO" id="GO:0003735">
    <property type="term" value="F:structural constituent of ribosome"/>
    <property type="evidence" value="ECO:0007669"/>
    <property type="project" value="UniProtKB-UniRule"/>
</dbReference>
<evidence type="ECO:0000256" key="1">
    <source>
        <dbReference type="ARBA" id="ARBA00006540"/>
    </source>
</evidence>
<accession>A0A554LWW1</accession>
<dbReference type="Pfam" id="PF00297">
    <property type="entry name" value="Ribosomal_L3"/>
    <property type="match status" value="1"/>
</dbReference>
<keyword evidence="3" id="KW-0694">RNA-binding</keyword>
<dbReference type="GO" id="GO:0019843">
    <property type="term" value="F:rRNA binding"/>
    <property type="evidence" value="ECO:0007669"/>
    <property type="project" value="UniProtKB-KW"/>
</dbReference>
<dbReference type="Gene3D" id="2.40.30.10">
    <property type="entry name" value="Translation factors"/>
    <property type="match status" value="1"/>
</dbReference>
<evidence type="ECO:0000313" key="8">
    <source>
        <dbReference type="EMBL" id="TSC97351.1"/>
    </source>
</evidence>
<reference evidence="8 9" key="1">
    <citation type="submission" date="2017-07" db="EMBL/GenBank/DDBJ databases">
        <title>Mechanisms for carbon and nitrogen cycling indicate functional differentiation within the Candidate Phyla Radiation.</title>
        <authorList>
            <person name="Danczak R.E."/>
            <person name="Johnston M.D."/>
            <person name="Kenah C."/>
            <person name="Slattery M."/>
            <person name="Wrighton K.C."/>
            <person name="Wilkins M.J."/>
        </authorList>
    </citation>
    <scope>NUCLEOTIDE SEQUENCE [LARGE SCALE GENOMIC DNA]</scope>
    <source>
        <strain evidence="8">Licking1014_2</strain>
    </source>
</reference>
<dbReference type="InterPro" id="IPR019927">
    <property type="entry name" value="Ribosomal_uL3_bac/org-type"/>
</dbReference>
<evidence type="ECO:0000256" key="5">
    <source>
        <dbReference type="ARBA" id="ARBA00023274"/>
    </source>
</evidence>
<dbReference type="PANTHER" id="PTHR11229:SF16">
    <property type="entry name" value="LARGE RIBOSOMAL SUBUNIT PROTEIN UL3C"/>
    <property type="match status" value="1"/>
</dbReference>
<dbReference type="InterPro" id="IPR009000">
    <property type="entry name" value="Transl_B-barrel_sf"/>
</dbReference>
<sequence length="197" mass="21691">MTRLFGDKGKMQPVTIIESQPAIITAIKTEEKDGYTAVQLGYDLVNERKLAKPQREELAKAKIEARPRHRQEIRLTDLPEGLAVGQTIAVDVFQDGDEVEITAISKGKGFAGTIKRHGFHRGPKTHGSHSYRRPGSIGSMFPQRVVKGKKMPGQMGCEQINIKGLKIVAVDKDKNLLVVSGSIPGPNKNWVLINESD</sequence>
<comment type="similarity">
    <text evidence="1">Belongs to the universal ribosomal protein uL3 family.</text>
</comment>
<dbReference type="FunFam" id="2.40.30.10:FF:000004">
    <property type="entry name" value="50S ribosomal protein L3"/>
    <property type="match status" value="1"/>
</dbReference>
<organism evidence="8 9">
    <name type="scientific">Candidatus Berkelbacteria bacterium Licking1014_2</name>
    <dbReference type="NCBI Taxonomy" id="2017146"/>
    <lineage>
        <taxon>Bacteria</taxon>
        <taxon>Candidatus Berkelbacteria</taxon>
    </lineage>
</organism>
<evidence type="ECO:0000256" key="2">
    <source>
        <dbReference type="ARBA" id="ARBA00022730"/>
    </source>
</evidence>
<feature type="compositionally biased region" description="Basic residues" evidence="7">
    <location>
        <begin position="119"/>
        <end position="132"/>
    </location>
</feature>
<keyword evidence="4 8" id="KW-0689">Ribosomal protein</keyword>